<comment type="catalytic activity">
    <reaction evidence="1">
        <text>Thiol-dependent hydrolysis of ester, thioester, amide, peptide and isopeptide bonds formed by the C-terminal Gly of ubiquitin (a 76-residue protein attached to proteins as an intracellular targeting signal).</text>
        <dbReference type="EC" id="3.4.19.12"/>
    </reaction>
</comment>
<protein>
    <recommendedName>
        <fullName evidence="2">ubiquitinyl hydrolase 1</fullName>
        <ecNumber evidence="2">3.4.19.12</ecNumber>
    </recommendedName>
</protein>
<proteinExistence type="predicted"/>
<keyword evidence="5" id="KW-0378">Hydrolase</keyword>
<keyword evidence="3" id="KW-0645">Protease</keyword>
<dbReference type="PANTHER" id="PTHR13291">
    <property type="entry name" value="JOSEPHIN 1, 2"/>
    <property type="match status" value="1"/>
</dbReference>
<dbReference type="EMBL" id="CDMZ01005898">
    <property type="protein sequence ID" value="CEM55655.1"/>
    <property type="molecule type" value="Genomic_DNA"/>
</dbReference>
<dbReference type="InterPro" id="IPR006155">
    <property type="entry name" value="Josephin"/>
</dbReference>
<dbReference type="EC" id="3.4.19.12" evidence="2"/>
<dbReference type="InterPro" id="IPR040053">
    <property type="entry name" value="JOSD1/2"/>
</dbReference>
<evidence type="ECO:0000256" key="6">
    <source>
        <dbReference type="PROSITE-ProRule" id="PRU00331"/>
    </source>
</evidence>
<dbReference type="GO" id="GO:0004843">
    <property type="term" value="F:cysteine-type deubiquitinase activity"/>
    <property type="evidence" value="ECO:0007669"/>
    <property type="project" value="UniProtKB-EC"/>
</dbReference>
<evidence type="ECO:0000259" key="7">
    <source>
        <dbReference type="PROSITE" id="PS50957"/>
    </source>
</evidence>
<dbReference type="VEuPathDB" id="CryptoDB:Cvel_2406"/>
<dbReference type="GO" id="GO:0016579">
    <property type="term" value="P:protein deubiquitination"/>
    <property type="evidence" value="ECO:0007669"/>
    <property type="project" value="InterPro"/>
</dbReference>
<keyword evidence="4" id="KW-0833">Ubl conjugation pathway</keyword>
<gene>
    <name evidence="8" type="ORF">Cvel_2406</name>
</gene>
<organism evidence="8">
    <name type="scientific">Chromera velia CCMP2878</name>
    <dbReference type="NCBI Taxonomy" id="1169474"/>
    <lineage>
        <taxon>Eukaryota</taxon>
        <taxon>Sar</taxon>
        <taxon>Alveolata</taxon>
        <taxon>Colpodellida</taxon>
        <taxon>Chromeraceae</taxon>
        <taxon>Chromera</taxon>
    </lineage>
</organism>
<dbReference type="AlphaFoldDB" id="A0A0G4IEL1"/>
<evidence type="ECO:0000313" key="8">
    <source>
        <dbReference type="EMBL" id="CEM55655.1"/>
    </source>
</evidence>
<accession>A0A0G4IEL1</accession>
<reference evidence="8" key="1">
    <citation type="submission" date="2014-11" db="EMBL/GenBank/DDBJ databases">
        <authorList>
            <person name="Otto D Thomas"/>
            <person name="Naeem Raeece"/>
        </authorList>
    </citation>
    <scope>NUCLEOTIDE SEQUENCE</scope>
</reference>
<evidence type="ECO:0000256" key="5">
    <source>
        <dbReference type="ARBA" id="ARBA00022801"/>
    </source>
</evidence>
<comment type="caution">
    <text evidence="6">Lacks conserved residue(s) required for the propagation of feature annotation.</text>
</comment>
<feature type="domain" description="Josephin" evidence="7">
    <location>
        <begin position="4"/>
        <end position="190"/>
    </location>
</feature>
<sequence length="335" mass="37184">MSEGNRFFFERHEQGQGTRHAVNNILQKPMWCKKEFEDVAHQLGKVDGQNHKTAFGLGYYDVRVGAHALSYAKMEATEFDLTQPLPPDFLSAKNAVGVLIGVRHSSQNMTRSAFSFKGMKKMLGLETQHVFCLRRFDGEEGEIIVMHANGEDGRASLGPGEIVDMPGEGEPQAADVSGDFEGAENLMDFVDIVEPPRDVDEDEEGGKTGETRDGNIIVAGEVVEGEAGREGRGMGQEKAIDEMTEEEIEKCRTARLEEEIVVKSEEDGQGNVWFELDSKKGFAMNVGSSESALKYLARLRWQVGRTLTELKVFRVVRLDLDHIRKTVVGSVREAS</sequence>
<dbReference type="PROSITE" id="PS50957">
    <property type="entry name" value="JOSEPHIN"/>
    <property type="match status" value="1"/>
</dbReference>
<evidence type="ECO:0000256" key="3">
    <source>
        <dbReference type="ARBA" id="ARBA00022670"/>
    </source>
</evidence>
<evidence type="ECO:0000256" key="1">
    <source>
        <dbReference type="ARBA" id="ARBA00000707"/>
    </source>
</evidence>
<dbReference type="GO" id="GO:0006508">
    <property type="term" value="P:proteolysis"/>
    <property type="evidence" value="ECO:0007669"/>
    <property type="project" value="UniProtKB-KW"/>
</dbReference>
<evidence type="ECO:0000256" key="4">
    <source>
        <dbReference type="ARBA" id="ARBA00022786"/>
    </source>
</evidence>
<dbReference type="PANTHER" id="PTHR13291:SF0">
    <property type="entry name" value="JOSEPHIN-LIKE PROTEIN"/>
    <property type="match status" value="1"/>
</dbReference>
<dbReference type="SMART" id="SM01246">
    <property type="entry name" value="Josephin"/>
    <property type="match status" value="1"/>
</dbReference>
<name>A0A0G4IEL1_9ALVE</name>
<evidence type="ECO:0000256" key="2">
    <source>
        <dbReference type="ARBA" id="ARBA00012759"/>
    </source>
</evidence>